<evidence type="ECO:0000313" key="2">
    <source>
        <dbReference type="EMBL" id="MCJ0743203.1"/>
    </source>
</evidence>
<reference evidence="2" key="1">
    <citation type="submission" date="2022-03" db="EMBL/GenBank/DDBJ databases">
        <authorList>
            <person name="Woo C.Y."/>
        </authorList>
    </citation>
    <scope>NUCLEOTIDE SEQUENCE</scope>
    <source>
        <strain evidence="2">CYS-01</strain>
    </source>
</reference>
<dbReference type="Pfam" id="PF13181">
    <property type="entry name" value="TPR_8"/>
    <property type="match status" value="1"/>
</dbReference>
<evidence type="ECO:0000256" key="1">
    <source>
        <dbReference type="PROSITE-ProRule" id="PRU00339"/>
    </source>
</evidence>
<dbReference type="SUPFAM" id="SSF48452">
    <property type="entry name" value="TPR-like"/>
    <property type="match status" value="1"/>
</dbReference>
<dbReference type="SMART" id="SM00028">
    <property type="entry name" value="TPR"/>
    <property type="match status" value="2"/>
</dbReference>
<dbReference type="Gene3D" id="1.25.40.10">
    <property type="entry name" value="Tetratricopeptide repeat domain"/>
    <property type="match status" value="1"/>
</dbReference>
<feature type="repeat" description="TPR" evidence="1">
    <location>
        <begin position="54"/>
        <end position="87"/>
    </location>
</feature>
<dbReference type="RefSeq" id="WP_243362303.1">
    <property type="nucleotide sequence ID" value="NZ_JALGBH010000002.1"/>
</dbReference>
<proteinExistence type="predicted"/>
<evidence type="ECO:0000313" key="3">
    <source>
        <dbReference type="Proteomes" id="UP001165460"/>
    </source>
</evidence>
<sequence>MQNNRLEKLFEFLTADPNDSFILYAIATEYNAINDDENALKYYLQLTEKHPAYVGTYYHLGKLYEKLNFKDKAIEIYQKGMQAAREKRDMHALSELQGAYNSAAGLDYEDD</sequence>
<keyword evidence="1" id="KW-0802">TPR repeat</keyword>
<name>A0ABS9ZY15_9SPHI</name>
<gene>
    <name evidence="2" type="ORF">MMF97_10805</name>
</gene>
<dbReference type="EMBL" id="JALGBH010000002">
    <property type="protein sequence ID" value="MCJ0743203.1"/>
    <property type="molecule type" value="Genomic_DNA"/>
</dbReference>
<dbReference type="InterPro" id="IPR011990">
    <property type="entry name" value="TPR-like_helical_dom_sf"/>
</dbReference>
<keyword evidence="3" id="KW-1185">Reference proteome</keyword>
<dbReference type="Proteomes" id="UP001165460">
    <property type="component" value="Unassembled WGS sequence"/>
</dbReference>
<dbReference type="PROSITE" id="PS50005">
    <property type="entry name" value="TPR"/>
    <property type="match status" value="1"/>
</dbReference>
<accession>A0ABS9ZY15</accession>
<comment type="caution">
    <text evidence="2">The sequence shown here is derived from an EMBL/GenBank/DDBJ whole genome shotgun (WGS) entry which is preliminary data.</text>
</comment>
<organism evidence="2 3">
    <name type="scientific">Pedobacter montanisoli</name>
    <dbReference type="NCBI Taxonomy" id="2923277"/>
    <lineage>
        <taxon>Bacteria</taxon>
        <taxon>Pseudomonadati</taxon>
        <taxon>Bacteroidota</taxon>
        <taxon>Sphingobacteriia</taxon>
        <taxon>Sphingobacteriales</taxon>
        <taxon>Sphingobacteriaceae</taxon>
        <taxon>Pedobacter</taxon>
    </lineage>
</organism>
<dbReference type="InterPro" id="IPR019734">
    <property type="entry name" value="TPR_rpt"/>
</dbReference>
<protein>
    <submittedName>
        <fullName evidence="2">Tetratricopeptide repeat protein</fullName>
    </submittedName>
</protein>